<dbReference type="Proteomes" id="UP000326396">
    <property type="component" value="Linkage Group LG8"/>
</dbReference>
<evidence type="ECO:0000313" key="2">
    <source>
        <dbReference type="EMBL" id="KAD2805224.1"/>
    </source>
</evidence>
<comment type="caution">
    <text evidence="2">The sequence shown here is derived from an EMBL/GenBank/DDBJ whole genome shotgun (WGS) entry which is preliminary data.</text>
</comment>
<sequence length="103" mass="11873">MNAPMSMTKIASVAKQRRVNAPNVMDKAKEIFNKNLANHTCIKHRSDKHLILVDEDEDENEDDDIFQDYVDQDDEYEEIDQIASANIDDEIPGDNEHDTRLGR</sequence>
<accession>A0A5N6LUG2</accession>
<name>A0A5N6LUG2_9ASTR</name>
<reference evidence="2 3" key="1">
    <citation type="submission" date="2019-05" db="EMBL/GenBank/DDBJ databases">
        <title>Mikania micrantha, genome provides insights into the molecular mechanism of rapid growth.</title>
        <authorList>
            <person name="Liu B."/>
        </authorList>
    </citation>
    <scope>NUCLEOTIDE SEQUENCE [LARGE SCALE GENOMIC DNA]</scope>
    <source>
        <strain evidence="2">NLD-2019</strain>
        <tissue evidence="2">Leaf</tissue>
    </source>
</reference>
<proteinExistence type="predicted"/>
<dbReference type="EMBL" id="SZYD01000018">
    <property type="protein sequence ID" value="KAD2805224.1"/>
    <property type="molecule type" value="Genomic_DNA"/>
</dbReference>
<gene>
    <name evidence="2" type="ORF">E3N88_38601</name>
</gene>
<feature type="region of interest" description="Disordered" evidence="1">
    <location>
        <begin position="82"/>
        <end position="103"/>
    </location>
</feature>
<feature type="compositionally biased region" description="Basic and acidic residues" evidence="1">
    <location>
        <begin position="94"/>
        <end position="103"/>
    </location>
</feature>
<evidence type="ECO:0000256" key="1">
    <source>
        <dbReference type="SAM" id="MobiDB-lite"/>
    </source>
</evidence>
<dbReference type="AlphaFoldDB" id="A0A5N6LUG2"/>
<organism evidence="2 3">
    <name type="scientific">Mikania micrantha</name>
    <name type="common">bitter vine</name>
    <dbReference type="NCBI Taxonomy" id="192012"/>
    <lineage>
        <taxon>Eukaryota</taxon>
        <taxon>Viridiplantae</taxon>
        <taxon>Streptophyta</taxon>
        <taxon>Embryophyta</taxon>
        <taxon>Tracheophyta</taxon>
        <taxon>Spermatophyta</taxon>
        <taxon>Magnoliopsida</taxon>
        <taxon>eudicotyledons</taxon>
        <taxon>Gunneridae</taxon>
        <taxon>Pentapetalae</taxon>
        <taxon>asterids</taxon>
        <taxon>campanulids</taxon>
        <taxon>Asterales</taxon>
        <taxon>Asteraceae</taxon>
        <taxon>Asteroideae</taxon>
        <taxon>Heliantheae alliance</taxon>
        <taxon>Eupatorieae</taxon>
        <taxon>Mikania</taxon>
    </lineage>
</organism>
<keyword evidence="3" id="KW-1185">Reference proteome</keyword>
<evidence type="ECO:0000313" key="3">
    <source>
        <dbReference type="Proteomes" id="UP000326396"/>
    </source>
</evidence>
<protein>
    <submittedName>
        <fullName evidence="2">Uncharacterized protein</fullName>
    </submittedName>
</protein>